<accession>A0ABM3I018</accession>
<feature type="compositionally biased region" description="Basic and acidic residues" evidence="1">
    <location>
        <begin position="203"/>
        <end position="221"/>
    </location>
</feature>
<dbReference type="InterPro" id="IPR025486">
    <property type="entry name" value="DUF4378"/>
</dbReference>
<proteinExistence type="predicted"/>
<dbReference type="Pfam" id="PF14309">
    <property type="entry name" value="DUF4378"/>
    <property type="match status" value="1"/>
</dbReference>
<dbReference type="InterPro" id="IPR033334">
    <property type="entry name" value="LNG1/2"/>
</dbReference>
<feature type="domain" description="DUF3741" evidence="3">
    <location>
        <begin position="181"/>
        <end position="205"/>
    </location>
</feature>
<feature type="region of interest" description="Disordered" evidence="1">
    <location>
        <begin position="198"/>
        <end position="221"/>
    </location>
</feature>
<feature type="compositionally biased region" description="Basic and acidic residues" evidence="1">
    <location>
        <begin position="427"/>
        <end position="438"/>
    </location>
</feature>
<feature type="domain" description="DUF4378" evidence="2">
    <location>
        <begin position="644"/>
        <end position="787"/>
    </location>
</feature>
<name>A0ABM3I018_ZIZJJ</name>
<feature type="region of interest" description="Disordered" evidence="1">
    <location>
        <begin position="380"/>
        <end position="560"/>
    </location>
</feature>
<feature type="compositionally biased region" description="Polar residues" evidence="1">
    <location>
        <begin position="54"/>
        <end position="95"/>
    </location>
</feature>
<feature type="region of interest" description="Disordered" evidence="1">
    <location>
        <begin position="54"/>
        <end position="120"/>
    </location>
</feature>
<dbReference type="PANTHER" id="PTHR31680:SF12">
    <property type="entry name" value="OS11G0587300 PROTEIN"/>
    <property type="match status" value="1"/>
</dbReference>
<feature type="compositionally biased region" description="Polar residues" evidence="1">
    <location>
        <begin position="469"/>
        <end position="479"/>
    </location>
</feature>
<sequence length="811" mass="92427">MTTGIVQDQNLEKHIEKQMGCMAGFLQIFDRHQILAGKRVYSTKRLPPSVLAQTVDTVPESESTIGSPALSTELETQQRNRSTASPDRLKQSPTMTELRLPVPESPIVPQETQPKSPLPLPVFEFKEGTRSSWKFSREAPRLSLDSRATTDAKGSLYPKEIRTNAAVLSANRCENSAAEGDDNDKQRRSPSVIARLMGLEPLPHSDPEPVKNAELRRSASESRVSRDLYQYRFIDGNTFQLKQSQQANISSNVMRDNAANEDRAYNARAVDPRGYVVRDAKAEPPKLQHKGMGQRKSFFNSADFFPEPKHTVSVYGEIEKRLKMRGIDEPSKDLETLKQILEALQLKGLLHSKKPSNLNYRNFVYDRNFSHDESPIVVMKPSRSAVPMSRPSRMVGSDSPPPSSYGSRPSNRRNHNLCGETSPAVSPRRDRTEIDRNVRYQCRGRNSSPPPYRVENSTKSPNRRRPLNVETQQRKTNYNDFVDQRRISPVSSPKVNSRRIISDQQTSSNRSPRNRKRTAEICRKEEKVFPQAEDESSTMSESSISTSSQTDAERSKVEEYKEGRSLLERCDKLLNSIAEITATELQPSPVSVLDSSFYKDESLPSPVLKRSIDFKDQPVEFEDEIWIPAISPVESMFNDSDDCDLVYIREILQASNYLPEDSDVFQLLEKQQYLKGKDTSKASRLRRRLIFDTINEIQSRNRQLPPWKTVSWTNYSTAEQNSVRQIWLEFRKIRERDESENLVEVICGVLRKDLAGDAIHGWEDCPIEMSESVLDIERLIFKDLIGETIRELAFSAAKFSKPSASCRKLLF</sequence>
<feature type="compositionally biased region" description="Low complexity" evidence="1">
    <location>
        <begin position="537"/>
        <end position="550"/>
    </location>
</feature>
<organism evidence="4 5">
    <name type="scientific">Ziziphus jujuba</name>
    <name type="common">Chinese jujube</name>
    <name type="synonym">Ziziphus sativa</name>
    <dbReference type="NCBI Taxonomy" id="326968"/>
    <lineage>
        <taxon>Eukaryota</taxon>
        <taxon>Viridiplantae</taxon>
        <taxon>Streptophyta</taxon>
        <taxon>Embryophyta</taxon>
        <taxon>Tracheophyta</taxon>
        <taxon>Spermatophyta</taxon>
        <taxon>Magnoliopsida</taxon>
        <taxon>eudicotyledons</taxon>
        <taxon>Gunneridae</taxon>
        <taxon>Pentapetalae</taxon>
        <taxon>rosids</taxon>
        <taxon>fabids</taxon>
        <taxon>Rosales</taxon>
        <taxon>Rhamnaceae</taxon>
        <taxon>Paliureae</taxon>
        <taxon>Ziziphus</taxon>
    </lineage>
</organism>
<dbReference type="RefSeq" id="XP_048317765.1">
    <property type="nucleotide sequence ID" value="XM_048461808.2"/>
</dbReference>
<feature type="compositionally biased region" description="Polar residues" evidence="1">
    <location>
        <begin position="502"/>
        <end position="511"/>
    </location>
</feature>
<feature type="compositionally biased region" description="Basic and acidic residues" evidence="1">
    <location>
        <begin position="517"/>
        <end position="528"/>
    </location>
</feature>
<gene>
    <name evidence="5" type="primary">LOC125418376</name>
</gene>
<evidence type="ECO:0000259" key="3">
    <source>
        <dbReference type="Pfam" id="PF14383"/>
    </source>
</evidence>
<feature type="compositionally biased region" description="Basic and acidic residues" evidence="1">
    <location>
        <begin position="551"/>
        <end position="560"/>
    </location>
</feature>
<dbReference type="PANTHER" id="PTHR31680">
    <property type="entry name" value="LONGIFOLIA PROTEIN"/>
    <property type="match status" value="1"/>
</dbReference>
<evidence type="ECO:0000313" key="5">
    <source>
        <dbReference type="RefSeq" id="XP_048317765.1"/>
    </source>
</evidence>
<dbReference type="InterPro" id="IPR032795">
    <property type="entry name" value="DUF3741-assoc"/>
</dbReference>
<protein>
    <submittedName>
        <fullName evidence="5">Protein LONGIFOLIA 1</fullName>
    </submittedName>
</protein>
<evidence type="ECO:0000256" key="1">
    <source>
        <dbReference type="SAM" id="MobiDB-lite"/>
    </source>
</evidence>
<keyword evidence="4" id="KW-1185">Reference proteome</keyword>
<dbReference type="GeneID" id="125418376"/>
<evidence type="ECO:0000313" key="4">
    <source>
        <dbReference type="Proteomes" id="UP001652623"/>
    </source>
</evidence>
<dbReference type="Pfam" id="PF14383">
    <property type="entry name" value="VARLMGL"/>
    <property type="match status" value="1"/>
</dbReference>
<dbReference type="Proteomes" id="UP001652623">
    <property type="component" value="Chromosome 9"/>
</dbReference>
<evidence type="ECO:0000259" key="2">
    <source>
        <dbReference type="Pfam" id="PF14309"/>
    </source>
</evidence>
<reference evidence="5" key="1">
    <citation type="submission" date="2025-08" db="UniProtKB">
        <authorList>
            <consortium name="RefSeq"/>
        </authorList>
    </citation>
    <scope>IDENTIFICATION</scope>
    <source>
        <tissue evidence="5">Seedling</tissue>
    </source>
</reference>